<evidence type="ECO:0000313" key="5">
    <source>
        <dbReference type="Proteomes" id="UP000706039"/>
    </source>
</evidence>
<reference evidence="4 5" key="1">
    <citation type="submission" date="2021-08" db="EMBL/GenBank/DDBJ databases">
        <authorList>
            <person name="Tuo L."/>
        </authorList>
    </citation>
    <scope>NUCLEOTIDE SEQUENCE [LARGE SCALE GENOMIC DNA]</scope>
    <source>
        <strain evidence="4 5">JCM 31229</strain>
    </source>
</reference>
<protein>
    <submittedName>
        <fullName evidence="4">Amidohydrolase family protein</fullName>
    </submittedName>
</protein>
<dbReference type="InterPro" id="IPR011059">
    <property type="entry name" value="Metal-dep_hydrolase_composite"/>
</dbReference>
<evidence type="ECO:0000256" key="1">
    <source>
        <dbReference type="ARBA" id="ARBA00010716"/>
    </source>
</evidence>
<dbReference type="SUPFAM" id="SSF51338">
    <property type="entry name" value="Composite domain of metallo-dependent hydrolases"/>
    <property type="match status" value="1"/>
</dbReference>
<sequence>MAVIEDGGAMPRRRFLKQALAGSIVAVSAAHGRSPSRAGACITNIRLIDGTGAAARRAAVRIAGGRIVEIGATFAPRAGEAVHDGQGQVLAPGFIDTHSHHDRGLPDAPDAAALLSQGVTTIVVGQDGSAALPLRSLWGDLAKTGAAVNVASYSGHNSLRAKVMGEDYRRAATTGEIERMKALLDADMRAGAIGLSSGLGYDPGIYSASDEVVALCKTIAPYGGRYISHIRSENVNLWASIDELIRIGREARVPVQLSHAKLSMASLWGQSRKLLDRLDAARAQGIDATLDIYPYEYWQSTMTVMLPDRDFDDIEAARFALRNFVVPERVIFNVYDADPTIVGKTLAALAAERGRDPAELYLELIRTAVAADKDESIIAASMSEADIATMMRWPHANICSDGEMRGGHPRGAGSFSRILRKYVREDGVLTLEQAVHKMSGLAADHMGFRDRGRIRPGQAADLVLFDPDIVRDHASIETPRALSTGISRVWVNGEPVWHDARATGALPGQTLLNRHPLG</sequence>
<dbReference type="InterPro" id="IPR023100">
    <property type="entry name" value="D-aminoacylase_insert_dom_sf"/>
</dbReference>
<dbReference type="InterPro" id="IPR006311">
    <property type="entry name" value="TAT_signal"/>
</dbReference>
<organism evidence="4 5">
    <name type="scientific">Sphingomonas colocasiae</name>
    <dbReference type="NCBI Taxonomy" id="1848973"/>
    <lineage>
        <taxon>Bacteria</taxon>
        <taxon>Pseudomonadati</taxon>
        <taxon>Pseudomonadota</taxon>
        <taxon>Alphaproteobacteria</taxon>
        <taxon>Sphingomonadales</taxon>
        <taxon>Sphingomonadaceae</taxon>
        <taxon>Sphingomonas</taxon>
    </lineage>
</organism>
<dbReference type="Gene3D" id="3.20.20.140">
    <property type="entry name" value="Metal-dependent hydrolases"/>
    <property type="match status" value="1"/>
</dbReference>
<dbReference type="Pfam" id="PF07969">
    <property type="entry name" value="Amidohydro_3"/>
    <property type="match status" value="1"/>
</dbReference>
<dbReference type="RefSeq" id="WP_222989513.1">
    <property type="nucleotide sequence ID" value="NZ_JAINVV010000004.1"/>
</dbReference>
<evidence type="ECO:0000313" key="4">
    <source>
        <dbReference type="EMBL" id="MBY8822430.1"/>
    </source>
</evidence>
<comment type="similarity">
    <text evidence="1">Belongs to the metallo-dependent hydrolases superfamily. NagA family.</text>
</comment>
<dbReference type="Gene3D" id="3.30.1490.130">
    <property type="entry name" value="D-aminoacylase. Domain 3"/>
    <property type="match status" value="1"/>
</dbReference>
<comment type="caution">
    <text evidence="4">The sequence shown here is derived from an EMBL/GenBank/DDBJ whole genome shotgun (WGS) entry which is preliminary data.</text>
</comment>
<dbReference type="Gene3D" id="2.30.40.10">
    <property type="entry name" value="Urease, subunit C, domain 1"/>
    <property type="match status" value="1"/>
</dbReference>
<dbReference type="PROSITE" id="PS51318">
    <property type="entry name" value="TAT"/>
    <property type="match status" value="1"/>
</dbReference>
<dbReference type="SUPFAM" id="SSF51556">
    <property type="entry name" value="Metallo-dependent hydrolases"/>
    <property type="match status" value="1"/>
</dbReference>
<dbReference type="PANTHER" id="PTHR11113">
    <property type="entry name" value="N-ACETYLGLUCOSAMINE-6-PHOSPHATE DEACETYLASE"/>
    <property type="match status" value="1"/>
</dbReference>
<dbReference type="InterPro" id="IPR013108">
    <property type="entry name" value="Amidohydro_3"/>
</dbReference>
<keyword evidence="2" id="KW-0378">Hydrolase</keyword>
<keyword evidence="5" id="KW-1185">Reference proteome</keyword>
<feature type="domain" description="Amidohydrolase 3" evidence="3">
    <location>
        <begin position="82"/>
        <end position="496"/>
    </location>
</feature>
<dbReference type="InterPro" id="IPR032466">
    <property type="entry name" value="Metal_Hydrolase"/>
</dbReference>
<gene>
    <name evidence="4" type="ORF">K7G82_09015</name>
</gene>
<dbReference type="PANTHER" id="PTHR11113:SF14">
    <property type="entry name" value="N-ACETYLGLUCOSAMINE-6-PHOSPHATE DEACETYLASE"/>
    <property type="match status" value="1"/>
</dbReference>
<dbReference type="Proteomes" id="UP000706039">
    <property type="component" value="Unassembled WGS sequence"/>
</dbReference>
<accession>A0ABS7PM91</accession>
<dbReference type="EMBL" id="JAINVV010000004">
    <property type="protein sequence ID" value="MBY8822430.1"/>
    <property type="molecule type" value="Genomic_DNA"/>
</dbReference>
<evidence type="ECO:0000256" key="2">
    <source>
        <dbReference type="ARBA" id="ARBA00022801"/>
    </source>
</evidence>
<name>A0ABS7PM91_9SPHN</name>
<evidence type="ECO:0000259" key="3">
    <source>
        <dbReference type="Pfam" id="PF07969"/>
    </source>
</evidence>
<proteinExistence type="inferred from homology"/>